<dbReference type="KEGG" id="sng:SNE_A01660"/>
<keyword evidence="2" id="KW-1185">Reference proteome</keyword>
<dbReference type="RefSeq" id="WP_013942510.1">
    <property type="nucleotide sequence ID" value="NC_015713.1"/>
</dbReference>
<dbReference type="SUPFAM" id="SSF56204">
    <property type="entry name" value="Hect, E3 ligase catalytic domain"/>
    <property type="match status" value="1"/>
</dbReference>
<name>F8L5Q1_SIMNZ</name>
<reference key="1">
    <citation type="journal article" date="2011" name="Mol. Biol. Evol.">
        <title>Unity in variety -- the pan-genome of the Chlamydiae.</title>
        <authorList>
            <person name="Collingro A."/>
            <person name="Tischler P."/>
            <person name="Weinmaier T."/>
            <person name="Penz T."/>
            <person name="Heinz E."/>
            <person name="Brunham R.C."/>
            <person name="Read T.D."/>
            <person name="Bavoil P.M."/>
            <person name="Sachse K."/>
            <person name="Kahane S."/>
            <person name="Friedman M.G."/>
            <person name="Rattei T."/>
            <person name="Myers G.S.A."/>
            <person name="Horn M."/>
        </authorList>
    </citation>
    <scope>NUCLEOTIDE SEQUENCE</scope>
    <source>
        <strain>Z</strain>
    </source>
</reference>
<protein>
    <submittedName>
        <fullName evidence="1">Uncharacterized protein</fullName>
    </submittedName>
</protein>
<dbReference type="EMBL" id="FR872582">
    <property type="protein sequence ID" value="CCB88043.1"/>
    <property type="molecule type" value="Genomic_DNA"/>
</dbReference>
<evidence type="ECO:0000313" key="1">
    <source>
        <dbReference type="EMBL" id="CCB88043.1"/>
    </source>
</evidence>
<evidence type="ECO:0000313" key="2">
    <source>
        <dbReference type="Proteomes" id="UP000000496"/>
    </source>
</evidence>
<dbReference type="Proteomes" id="UP000000496">
    <property type="component" value="Chromosome gsn.131"/>
</dbReference>
<organism evidence="1 2">
    <name type="scientific">Simkania negevensis (strain ATCC VR-1471 / DSM 27360 / Z)</name>
    <dbReference type="NCBI Taxonomy" id="331113"/>
    <lineage>
        <taxon>Bacteria</taxon>
        <taxon>Pseudomonadati</taxon>
        <taxon>Chlamydiota</taxon>
        <taxon>Chlamydiia</taxon>
        <taxon>Parachlamydiales</taxon>
        <taxon>Simkaniaceae</taxon>
        <taxon>Simkania</taxon>
    </lineage>
</organism>
<dbReference type="GO" id="GO:0004842">
    <property type="term" value="F:ubiquitin-protein transferase activity"/>
    <property type="evidence" value="ECO:0007669"/>
    <property type="project" value="InterPro"/>
</dbReference>
<reference evidence="1 2" key="2">
    <citation type="journal article" date="2011" name="Mol. Biol. Evol.">
        <title>Unity in variety--the pan-genome of the Chlamydiae.</title>
        <authorList>
            <person name="Collingro A."/>
            <person name="Tischler P."/>
            <person name="Weinmaier T."/>
            <person name="Penz T."/>
            <person name="Heinz E."/>
            <person name="Brunham R.C."/>
            <person name="Read T.D."/>
            <person name="Bavoil P.M."/>
            <person name="Sachse K."/>
            <person name="Kahane S."/>
            <person name="Friedman M.G."/>
            <person name="Rattei T."/>
            <person name="Myers G.S."/>
            <person name="Horn M."/>
        </authorList>
    </citation>
    <scope>NUCLEOTIDE SEQUENCE [LARGE SCALE GENOMIC DNA]</scope>
    <source>
        <strain evidence="2">ATCC VR-1471 / Z</strain>
    </source>
</reference>
<proteinExistence type="predicted"/>
<sequence>MLANVNLQSLGTKALFGALYYQFAPQSLHQGALVAQVSGYAMSALTTTALSSYPNKNAVKRAELFSPFVVIGFMTFFQEISWKVYLLSVAILASIQFVIDFFLRTIHNGNFLSGTGSNSEPLWARASNGSVLLNKLPSLRFDDTYVLTQESDGRLHGKREGTSQFSLDIGTAFVYEGVVPGIEFECNALASLINSRAIARNTLHTSPKGAISFPKELRASIGLPENAISSCWCYPVLLDPDQAEATIHEIRTNPNIPSFLVGLLLYGGFAFFDESGQLLTVKAFTESETTVQTLLTKNTVSGTLLPEHVRKEFEEGVDLASGLGEWAIYKGGVACQAASKVTIPTLQEHLTHYTFLSSERYASTELETIAPAGAFVFRTKDGRLQVVPLGKVESISHKSELNISEVEACKLRLDLKQILENPRPLFRAFQENLEGLFSLGYQETIHFDDGVYSATENEILIKEGGAQYTITLDDEGKITSVKKSVWAGYFSPNQETTFGATEVPEELTKKLERFYKELMSRCYDYKVSREAYYNTRGRVEFSVTSEGPALVPYNYLRLLSNAIRQNLELSIRIFDLYQRQFIGTDADGLSRTFICALMKGVVRSPYFYLKGANTFFPCNNGALTATDRAFYDQLGTVLAHCFQSGGKFVTGHVFHDSFFPSLQAFNRQELASAILPPLSDERKLELLKVFIGNDKTYLQLFKYLDSDDLSREDETCLEAFLEPYLPDDSEPDIKIVIQDWKNTWKSEVRRRFVEQTEKMGEHNIAALHAIAYRLFATIHMSTGLSLSDRVQGVVNPEVVAASIVSSSYDQTFLKKVGWLKDWIQTTDLENVKQFLEFVGGTRGLPPGQNISVLRSDTKTRYLKSATCFWNLYMTTGTVDEVQVMTDDGERGWHSTYDKFIQSLTDSIKVSGFQNC</sequence>
<dbReference type="InterPro" id="IPR035983">
    <property type="entry name" value="Hect_E3_ubiquitin_ligase"/>
</dbReference>
<dbReference type="HOGENOM" id="CLU_318046_0_0_0"/>
<accession>F8L5Q1</accession>
<gene>
    <name evidence="1" type="ordered locus">SNE_A01660</name>
</gene>
<dbReference type="AlphaFoldDB" id="F8L5Q1"/>